<sequence length="264" mass="28585">MPYWRILKWCLLFSILVWFFAGTLFSSIRASFESCFGLASSRMASTIAGTSPYETKAVGQHKSTLIFFHGLGDQGVGWSQILSIHLNKLGVKVVCPNAASRPVTLNFGMQMPAWYDLKGLSPNSEEDAPGIASATEYAHSLIQKELSQGIPADKIFIGGFSMGGALAIHAGLTFSAKLAGIVSLSGFLLQRDTVEGLISANKQTPAFLGHGRNDPLVPLTFGQMTEAKLKTFNPNVTFKTYNCDHSTTEEEIADVAAFVQKQIN</sequence>
<dbReference type="eggNOG" id="KOG2112">
    <property type="taxonomic scope" value="Eukaryota"/>
</dbReference>
<dbReference type="EC" id="3.1.2.22" evidence="2"/>
<dbReference type="eggNOG" id="KOG1278">
    <property type="taxonomic scope" value="Eukaryota"/>
</dbReference>
<evidence type="ECO:0000313" key="4">
    <source>
        <dbReference type="Proteomes" id="UP000095284"/>
    </source>
</evidence>
<organism evidence="4 5">
    <name type="scientific">Bursaphelenchus xylophilus</name>
    <name type="common">Pinewood nematode worm</name>
    <name type="synonym">Aphelenchoides xylophilus</name>
    <dbReference type="NCBI Taxonomy" id="6326"/>
    <lineage>
        <taxon>Eukaryota</taxon>
        <taxon>Metazoa</taxon>
        <taxon>Ecdysozoa</taxon>
        <taxon>Nematoda</taxon>
        <taxon>Chromadorea</taxon>
        <taxon>Rhabditida</taxon>
        <taxon>Tylenchina</taxon>
        <taxon>Tylenchomorpha</taxon>
        <taxon>Aphelenchoidea</taxon>
        <taxon>Aphelenchoididae</taxon>
        <taxon>Bursaphelenchus</taxon>
    </lineage>
</organism>
<dbReference type="Pfam" id="PF02230">
    <property type="entry name" value="Abhydrolase_2"/>
    <property type="match status" value="1"/>
</dbReference>
<dbReference type="GO" id="GO:0052689">
    <property type="term" value="F:carboxylic ester hydrolase activity"/>
    <property type="evidence" value="ECO:0007669"/>
    <property type="project" value="TreeGrafter"/>
</dbReference>
<dbReference type="PANTHER" id="PTHR10655">
    <property type="entry name" value="LYSOPHOSPHOLIPASE-RELATED"/>
    <property type="match status" value="1"/>
</dbReference>
<comment type="similarity">
    <text evidence="1">Belongs to the AB hydrolase superfamily. AB hydrolase 2 family.</text>
</comment>
<dbReference type="AlphaFoldDB" id="A0A1I7S8S9"/>
<name>A0A1I7S8S9_BURXY</name>
<evidence type="ECO:0000256" key="2">
    <source>
        <dbReference type="ARBA" id="ARBA00012423"/>
    </source>
</evidence>
<evidence type="ECO:0000259" key="3">
    <source>
        <dbReference type="Pfam" id="PF02230"/>
    </source>
</evidence>
<proteinExistence type="inferred from homology"/>
<dbReference type="InterPro" id="IPR003140">
    <property type="entry name" value="PLipase/COase/thioEstase"/>
</dbReference>
<dbReference type="SUPFAM" id="SSF53474">
    <property type="entry name" value="alpha/beta-Hydrolases"/>
    <property type="match status" value="1"/>
</dbReference>
<evidence type="ECO:0000256" key="1">
    <source>
        <dbReference type="ARBA" id="ARBA00006499"/>
    </source>
</evidence>
<dbReference type="GO" id="GO:0008474">
    <property type="term" value="F:palmitoyl-(protein) hydrolase activity"/>
    <property type="evidence" value="ECO:0007669"/>
    <property type="project" value="UniProtKB-EC"/>
</dbReference>
<dbReference type="PANTHER" id="PTHR10655:SF68">
    <property type="entry name" value="PALMITOYL-PROTEIN HYDROLASE"/>
    <property type="match status" value="1"/>
</dbReference>
<feature type="domain" description="Phospholipase/carboxylesterase/thioesterase" evidence="3">
    <location>
        <begin position="60"/>
        <end position="262"/>
    </location>
</feature>
<dbReference type="WBParaSite" id="BXY_0942400.1">
    <property type="protein sequence ID" value="BXY_0942400.1"/>
    <property type="gene ID" value="BXY_0942400"/>
</dbReference>
<evidence type="ECO:0000313" key="5">
    <source>
        <dbReference type="WBParaSite" id="BXY_0942400.1"/>
    </source>
</evidence>
<dbReference type="Gene3D" id="3.40.50.1820">
    <property type="entry name" value="alpha/beta hydrolase"/>
    <property type="match status" value="1"/>
</dbReference>
<dbReference type="InterPro" id="IPR050565">
    <property type="entry name" value="LYPA1-2/EST-like"/>
</dbReference>
<protein>
    <recommendedName>
        <fullName evidence="2">palmitoyl-protein hydrolase</fullName>
        <ecNumber evidence="2">3.1.2.22</ecNumber>
    </recommendedName>
</protein>
<dbReference type="InterPro" id="IPR029058">
    <property type="entry name" value="AB_hydrolase_fold"/>
</dbReference>
<dbReference type="Proteomes" id="UP000095284">
    <property type="component" value="Unplaced"/>
</dbReference>
<accession>A0A1I7S8S9</accession>
<dbReference type="GO" id="GO:0005737">
    <property type="term" value="C:cytoplasm"/>
    <property type="evidence" value="ECO:0007669"/>
    <property type="project" value="TreeGrafter"/>
</dbReference>
<reference evidence="5" key="1">
    <citation type="submission" date="2016-11" db="UniProtKB">
        <authorList>
            <consortium name="WormBaseParasite"/>
        </authorList>
    </citation>
    <scope>IDENTIFICATION</scope>
</reference>